<accession>A0A0A8ZQA1</accession>
<name>A0A0A8ZQA1_ARUDO</name>
<organism evidence="1">
    <name type="scientific">Arundo donax</name>
    <name type="common">Giant reed</name>
    <name type="synonym">Donax arundinaceus</name>
    <dbReference type="NCBI Taxonomy" id="35708"/>
    <lineage>
        <taxon>Eukaryota</taxon>
        <taxon>Viridiplantae</taxon>
        <taxon>Streptophyta</taxon>
        <taxon>Embryophyta</taxon>
        <taxon>Tracheophyta</taxon>
        <taxon>Spermatophyta</taxon>
        <taxon>Magnoliopsida</taxon>
        <taxon>Liliopsida</taxon>
        <taxon>Poales</taxon>
        <taxon>Poaceae</taxon>
        <taxon>PACMAD clade</taxon>
        <taxon>Arundinoideae</taxon>
        <taxon>Arundineae</taxon>
        <taxon>Arundo</taxon>
    </lineage>
</organism>
<sequence length="32" mass="3719">MAAQRRCLHAHKASVHHAQWTEWRSCRTSTTA</sequence>
<evidence type="ECO:0000313" key="1">
    <source>
        <dbReference type="EMBL" id="JAD41564.1"/>
    </source>
</evidence>
<dbReference type="EMBL" id="GBRH01256331">
    <property type="protein sequence ID" value="JAD41564.1"/>
    <property type="molecule type" value="Transcribed_RNA"/>
</dbReference>
<proteinExistence type="predicted"/>
<dbReference type="AlphaFoldDB" id="A0A0A8ZQA1"/>
<reference evidence="1" key="2">
    <citation type="journal article" date="2015" name="Data Brief">
        <title>Shoot transcriptome of the giant reed, Arundo donax.</title>
        <authorList>
            <person name="Barrero R.A."/>
            <person name="Guerrero F.D."/>
            <person name="Moolhuijzen P."/>
            <person name="Goolsby J.A."/>
            <person name="Tidwell J."/>
            <person name="Bellgard S.E."/>
            <person name="Bellgard M.I."/>
        </authorList>
    </citation>
    <scope>NUCLEOTIDE SEQUENCE</scope>
    <source>
        <tissue evidence="1">Shoot tissue taken approximately 20 cm above the soil surface</tissue>
    </source>
</reference>
<reference evidence="1" key="1">
    <citation type="submission" date="2014-09" db="EMBL/GenBank/DDBJ databases">
        <authorList>
            <person name="Magalhaes I.L.F."/>
            <person name="Oliveira U."/>
            <person name="Santos F.R."/>
            <person name="Vidigal T.H.D.A."/>
            <person name="Brescovit A.D."/>
            <person name="Santos A.J."/>
        </authorList>
    </citation>
    <scope>NUCLEOTIDE SEQUENCE</scope>
    <source>
        <tissue evidence="1">Shoot tissue taken approximately 20 cm above the soil surface</tissue>
    </source>
</reference>
<protein>
    <submittedName>
        <fullName evidence="1">Uncharacterized protein</fullName>
    </submittedName>
</protein>